<dbReference type="GO" id="GO:0004400">
    <property type="term" value="F:histidinol-phosphate transaminase activity"/>
    <property type="evidence" value="ECO:0007669"/>
    <property type="project" value="UniProtKB-UniRule"/>
</dbReference>
<evidence type="ECO:0000313" key="9">
    <source>
        <dbReference type="EMBL" id="KRM74990.1"/>
    </source>
</evidence>
<proteinExistence type="inferred from homology"/>
<evidence type="ECO:0000256" key="4">
    <source>
        <dbReference type="ARBA" id="ARBA00022679"/>
    </source>
</evidence>
<dbReference type="PATRIC" id="fig|1423733.4.peg.2853"/>
<evidence type="ECO:0000256" key="5">
    <source>
        <dbReference type="ARBA" id="ARBA00022898"/>
    </source>
</evidence>
<dbReference type="SUPFAM" id="SSF53383">
    <property type="entry name" value="PLP-dependent transferases"/>
    <property type="match status" value="1"/>
</dbReference>
<dbReference type="PANTHER" id="PTHR43643:SF3">
    <property type="entry name" value="HISTIDINOL-PHOSPHATE AMINOTRANSFERASE"/>
    <property type="match status" value="1"/>
</dbReference>
<evidence type="ECO:0000256" key="2">
    <source>
        <dbReference type="ARBA" id="ARBA00011738"/>
    </source>
</evidence>
<dbReference type="EC" id="2.6.1.9" evidence="7"/>
<keyword evidence="5 7" id="KW-0663">Pyridoxal phosphate</keyword>
<gene>
    <name evidence="7" type="primary">hisC</name>
    <name evidence="9" type="ORF">FC82_GL002731</name>
</gene>
<reference evidence="9 10" key="1">
    <citation type="journal article" date="2015" name="Genome Announc.">
        <title>Expanding the biotechnology potential of lactobacilli through comparative genomics of 213 strains and associated genera.</title>
        <authorList>
            <person name="Sun Z."/>
            <person name="Harris H.M."/>
            <person name="McCann A."/>
            <person name="Guo C."/>
            <person name="Argimon S."/>
            <person name="Zhang W."/>
            <person name="Yang X."/>
            <person name="Jeffery I.B."/>
            <person name="Cooney J.C."/>
            <person name="Kagawa T.F."/>
            <person name="Liu W."/>
            <person name="Song Y."/>
            <person name="Salvetti E."/>
            <person name="Wrobel A."/>
            <person name="Rasinkangas P."/>
            <person name="Parkhill J."/>
            <person name="Rea M.C."/>
            <person name="O'Sullivan O."/>
            <person name="Ritari J."/>
            <person name="Douillard F.P."/>
            <person name="Paul Ross R."/>
            <person name="Yang R."/>
            <person name="Briner A.E."/>
            <person name="Felis G.E."/>
            <person name="de Vos W.M."/>
            <person name="Barrangou R."/>
            <person name="Klaenhammer T.R."/>
            <person name="Caufield P.W."/>
            <person name="Cui Y."/>
            <person name="Zhang H."/>
            <person name="O'Toole P.W."/>
        </authorList>
    </citation>
    <scope>NUCLEOTIDE SEQUENCE [LARGE SCALE GENOMIC DNA]</scope>
    <source>
        <strain evidence="9 10">DSM 20515</strain>
    </source>
</reference>
<organism evidence="9 10">
    <name type="scientific">Secundilactobacillus collinoides DSM 20515 = JCM 1123</name>
    <dbReference type="NCBI Taxonomy" id="1423733"/>
    <lineage>
        <taxon>Bacteria</taxon>
        <taxon>Bacillati</taxon>
        <taxon>Bacillota</taxon>
        <taxon>Bacilli</taxon>
        <taxon>Lactobacillales</taxon>
        <taxon>Lactobacillaceae</taxon>
        <taxon>Secundilactobacillus</taxon>
    </lineage>
</organism>
<keyword evidence="4 7" id="KW-0808">Transferase</keyword>
<comment type="catalytic activity">
    <reaction evidence="7">
        <text>L-histidinol phosphate + 2-oxoglutarate = 3-(imidazol-4-yl)-2-oxopropyl phosphate + L-glutamate</text>
        <dbReference type="Rhea" id="RHEA:23744"/>
        <dbReference type="ChEBI" id="CHEBI:16810"/>
        <dbReference type="ChEBI" id="CHEBI:29985"/>
        <dbReference type="ChEBI" id="CHEBI:57766"/>
        <dbReference type="ChEBI" id="CHEBI:57980"/>
        <dbReference type="EC" id="2.6.1.9"/>
    </reaction>
</comment>
<dbReference type="InterPro" id="IPR005861">
    <property type="entry name" value="HisP_aminotrans"/>
</dbReference>
<dbReference type="EMBL" id="AYYR01000065">
    <property type="protein sequence ID" value="KRM74990.1"/>
    <property type="molecule type" value="Genomic_DNA"/>
</dbReference>
<feature type="domain" description="Aminotransferase class I/classII large" evidence="8">
    <location>
        <begin position="33"/>
        <end position="349"/>
    </location>
</feature>
<keyword evidence="6 7" id="KW-0368">Histidine biosynthesis</keyword>
<dbReference type="InterPro" id="IPR004839">
    <property type="entry name" value="Aminotransferase_I/II_large"/>
</dbReference>
<evidence type="ECO:0000256" key="6">
    <source>
        <dbReference type="ARBA" id="ARBA00023102"/>
    </source>
</evidence>
<dbReference type="InterPro" id="IPR015424">
    <property type="entry name" value="PyrdxlP-dep_Trfase"/>
</dbReference>
<protein>
    <recommendedName>
        <fullName evidence="7">Histidinol-phosphate aminotransferase</fullName>
        <ecNumber evidence="7">2.6.1.9</ecNumber>
    </recommendedName>
    <alternativeName>
        <fullName evidence="7">Imidazole acetol-phosphate transaminase</fullName>
    </alternativeName>
</protein>
<dbReference type="InterPro" id="IPR015422">
    <property type="entry name" value="PyrdxlP-dep_Trfase_small"/>
</dbReference>
<keyword evidence="3 7" id="KW-0032">Aminotransferase</keyword>
<dbReference type="STRING" id="33960.TY91_00395"/>
<sequence length="361" mass="39407">MGEHMVKKAIADLKPYTPELTLEDLKQREGLSKLVRLSANENAFGTSPKVAEALSNWGFTGANRYPDSNMTTLRDAIASRLNVSADALVFGNGLDEILALLSRTLVEPGDEVIVAEPTFSEYALNAVVEGAKMVDVSVNAAGVTDLSSFTEAITPKTRMIWICNPNNPTGTFVSKEDIAAFMKTVPATVTVIVDEAYIDFTTAEADPSAITLMKDFANLVVLRTFSKAYGLANFRVGYAIVSPQLGNQLERVRLPYNLSTFAEVAATAAYQDQDFVSKTVTAVAAERDKWEQFLNDQGLTFYSSQANFIFFKVGKADALAANLLKNGYLLRTGLGDDWLRVTIGRPEDNQAVQTLIARFLK</sequence>
<comment type="similarity">
    <text evidence="7">Belongs to the class-II pyridoxal-phosphate-dependent aminotransferase family. Histidinol-phosphate aminotransferase subfamily.</text>
</comment>
<comment type="caution">
    <text evidence="9">The sequence shown here is derived from an EMBL/GenBank/DDBJ whole genome shotgun (WGS) entry which is preliminary data.</text>
</comment>
<comment type="pathway">
    <text evidence="7">Amino-acid biosynthesis; L-histidine biosynthesis; L-histidine from 5-phospho-alpha-D-ribose 1-diphosphate: step 7/9.</text>
</comment>
<dbReference type="Gene3D" id="3.40.640.10">
    <property type="entry name" value="Type I PLP-dependent aspartate aminotransferase-like (Major domain)"/>
    <property type="match status" value="1"/>
</dbReference>
<dbReference type="GO" id="GO:0000105">
    <property type="term" value="P:L-histidine biosynthetic process"/>
    <property type="evidence" value="ECO:0007669"/>
    <property type="project" value="UniProtKB-UniRule"/>
</dbReference>
<dbReference type="Pfam" id="PF00155">
    <property type="entry name" value="Aminotran_1_2"/>
    <property type="match status" value="1"/>
</dbReference>
<evidence type="ECO:0000256" key="1">
    <source>
        <dbReference type="ARBA" id="ARBA00001933"/>
    </source>
</evidence>
<dbReference type="GO" id="GO:0030170">
    <property type="term" value="F:pyridoxal phosphate binding"/>
    <property type="evidence" value="ECO:0007669"/>
    <property type="project" value="InterPro"/>
</dbReference>
<dbReference type="Gene3D" id="3.90.1150.10">
    <property type="entry name" value="Aspartate Aminotransferase, domain 1"/>
    <property type="match status" value="1"/>
</dbReference>
<comment type="cofactor">
    <cofactor evidence="1 7">
        <name>pyridoxal 5'-phosphate</name>
        <dbReference type="ChEBI" id="CHEBI:597326"/>
    </cofactor>
</comment>
<dbReference type="UniPathway" id="UPA00031">
    <property type="reaction ID" value="UER00012"/>
</dbReference>
<dbReference type="NCBIfam" id="TIGR01141">
    <property type="entry name" value="hisC"/>
    <property type="match status" value="1"/>
</dbReference>
<feature type="modified residue" description="N6-(pyridoxal phosphate)lysine" evidence="7">
    <location>
        <position position="227"/>
    </location>
</feature>
<comment type="subunit">
    <text evidence="2 7">Homodimer.</text>
</comment>
<dbReference type="HAMAP" id="MF_01023">
    <property type="entry name" value="HisC_aminotrans_2"/>
    <property type="match status" value="1"/>
</dbReference>
<evidence type="ECO:0000256" key="7">
    <source>
        <dbReference type="HAMAP-Rule" id="MF_01023"/>
    </source>
</evidence>
<dbReference type="PANTHER" id="PTHR43643">
    <property type="entry name" value="HISTIDINOL-PHOSPHATE AMINOTRANSFERASE 2"/>
    <property type="match status" value="1"/>
</dbReference>
<dbReference type="AlphaFoldDB" id="A0A0R2B6F5"/>
<keyword evidence="7" id="KW-0028">Amino-acid biosynthesis</keyword>
<dbReference type="InterPro" id="IPR050106">
    <property type="entry name" value="HistidinolP_aminotransfase"/>
</dbReference>
<evidence type="ECO:0000313" key="10">
    <source>
        <dbReference type="Proteomes" id="UP000051845"/>
    </source>
</evidence>
<dbReference type="Proteomes" id="UP000051845">
    <property type="component" value="Unassembled WGS sequence"/>
</dbReference>
<dbReference type="InterPro" id="IPR015421">
    <property type="entry name" value="PyrdxlP-dep_Trfase_major"/>
</dbReference>
<evidence type="ECO:0000259" key="8">
    <source>
        <dbReference type="Pfam" id="PF00155"/>
    </source>
</evidence>
<name>A0A0R2B6F5_SECCO</name>
<accession>A0A0R2B6F5</accession>
<evidence type="ECO:0000256" key="3">
    <source>
        <dbReference type="ARBA" id="ARBA00022576"/>
    </source>
</evidence>
<dbReference type="CDD" id="cd00609">
    <property type="entry name" value="AAT_like"/>
    <property type="match status" value="1"/>
</dbReference>